<feature type="compositionally biased region" description="Polar residues" evidence="1">
    <location>
        <begin position="121"/>
        <end position="134"/>
    </location>
</feature>
<gene>
    <name evidence="3" type="ORF">NPIL_515921</name>
    <name evidence="2" type="ORF">NPIL_660821</name>
</gene>
<dbReference type="EMBL" id="BMAW01054550">
    <property type="protein sequence ID" value="GFS96954.1"/>
    <property type="molecule type" value="Genomic_DNA"/>
</dbReference>
<comment type="caution">
    <text evidence="3">The sequence shown here is derived from an EMBL/GenBank/DDBJ whole genome shotgun (WGS) entry which is preliminary data.</text>
</comment>
<evidence type="ECO:0000313" key="4">
    <source>
        <dbReference type="Proteomes" id="UP000887013"/>
    </source>
</evidence>
<dbReference type="EMBL" id="BMAW01121361">
    <property type="protein sequence ID" value="GFT93630.1"/>
    <property type="molecule type" value="Genomic_DNA"/>
</dbReference>
<proteinExistence type="predicted"/>
<evidence type="ECO:0000313" key="3">
    <source>
        <dbReference type="EMBL" id="GFT93630.1"/>
    </source>
</evidence>
<sequence length="155" mass="17706">MNPDLSQIFLPEDSAATNIVCYCYPYVIHVVQYSHLLIKNRICRFTPGFVGDDENLSVKIYSTPSTHSDVRNGSFPSKSRVRVRRQRRPAAKSRIEFRKGKIKTCRTNPRSSGGHRKLLSSPPTQKLTHHPSSFRTKEDAFRGILDAVNCMNWTL</sequence>
<name>A0A8X6Q2S9_NEPPI</name>
<dbReference type="Proteomes" id="UP000887013">
    <property type="component" value="Unassembled WGS sequence"/>
</dbReference>
<accession>A0A8X6Q2S9</accession>
<protein>
    <submittedName>
        <fullName evidence="3">Uncharacterized protein</fullName>
    </submittedName>
</protein>
<feature type="region of interest" description="Disordered" evidence="1">
    <location>
        <begin position="104"/>
        <end position="134"/>
    </location>
</feature>
<keyword evidence="4" id="KW-1185">Reference proteome</keyword>
<evidence type="ECO:0000256" key="1">
    <source>
        <dbReference type="SAM" id="MobiDB-lite"/>
    </source>
</evidence>
<organism evidence="3 4">
    <name type="scientific">Nephila pilipes</name>
    <name type="common">Giant wood spider</name>
    <name type="synonym">Nephila maculata</name>
    <dbReference type="NCBI Taxonomy" id="299642"/>
    <lineage>
        <taxon>Eukaryota</taxon>
        <taxon>Metazoa</taxon>
        <taxon>Ecdysozoa</taxon>
        <taxon>Arthropoda</taxon>
        <taxon>Chelicerata</taxon>
        <taxon>Arachnida</taxon>
        <taxon>Araneae</taxon>
        <taxon>Araneomorphae</taxon>
        <taxon>Entelegynae</taxon>
        <taxon>Araneoidea</taxon>
        <taxon>Nephilidae</taxon>
        <taxon>Nephila</taxon>
    </lineage>
</organism>
<reference evidence="3" key="1">
    <citation type="submission" date="2020-08" db="EMBL/GenBank/DDBJ databases">
        <title>Multicomponent nature underlies the extraordinary mechanical properties of spider dragline silk.</title>
        <authorList>
            <person name="Kono N."/>
            <person name="Nakamura H."/>
            <person name="Mori M."/>
            <person name="Yoshida Y."/>
            <person name="Ohtoshi R."/>
            <person name="Malay A.D."/>
            <person name="Moran D.A.P."/>
            <person name="Tomita M."/>
            <person name="Numata K."/>
            <person name="Arakawa K."/>
        </authorList>
    </citation>
    <scope>NUCLEOTIDE SEQUENCE</scope>
</reference>
<dbReference type="AlphaFoldDB" id="A0A8X6Q2S9"/>
<evidence type="ECO:0000313" key="2">
    <source>
        <dbReference type="EMBL" id="GFS96954.1"/>
    </source>
</evidence>